<organism evidence="1 2">
    <name type="scientific">Catonella morbi ATCC 51271</name>
    <dbReference type="NCBI Taxonomy" id="592026"/>
    <lineage>
        <taxon>Bacteria</taxon>
        <taxon>Bacillati</taxon>
        <taxon>Bacillota</taxon>
        <taxon>Clostridia</taxon>
        <taxon>Lachnospirales</taxon>
        <taxon>Lachnospiraceae</taxon>
        <taxon>Catonella</taxon>
    </lineage>
</organism>
<sequence>MNFKKDNRGIGKSVLIIILAVVAVLAIGGAIFAKNMVKKDPMARLITGYMKAYAQRDQRYSMDVSFSLDKENAEAKKLFEQIPAGSFKSSNDQLMDFVSKILPKIGLKYTVIANTKEDPVSIGANMSVLYDSKELAGAGLTARPWEVTVFSNTLLNKPLYMDVKENVKNESGIDISSIKLKDYFDVLYEEDDFTKNFANSKYVEILKAKFKDNLTSEGSDKVVLNLNYADSLKVFEDIFNEGAKDEALKNFVMKKFDKLVEVAVKNGDYKLAGLSEEDFKKQAEEGKKQLSDNWENILTEAAKTYSGETFKDALAQVGDMPIKYTFTFKGDEIVKVDGDMSVQGIGVKFAMTMEKYSADGFTFADASNSDSLTETISSSDSLLPTIMGKANEILTGDAYKNMEADLIKTAKESLAAEDAAMVEAGLKQASSMSGMGGN</sequence>
<gene>
    <name evidence="1" type="ORF">GCWU0000282_000188</name>
</gene>
<dbReference type="AlphaFoldDB" id="V2XQJ7"/>
<proteinExistence type="predicted"/>
<dbReference type="RefSeq" id="WP_023353092.1">
    <property type="nucleotide sequence ID" value="NZ_KI535366.1"/>
</dbReference>
<comment type="caution">
    <text evidence="1">The sequence shown here is derived from an EMBL/GenBank/DDBJ whole genome shotgun (WGS) entry which is preliminary data.</text>
</comment>
<keyword evidence="2" id="KW-1185">Reference proteome</keyword>
<evidence type="ECO:0000313" key="2">
    <source>
        <dbReference type="Proteomes" id="UP000018227"/>
    </source>
</evidence>
<accession>V2XQJ7</accession>
<name>V2XQJ7_9FIRM</name>
<dbReference type="EMBL" id="ACIL03000003">
    <property type="protein sequence ID" value="ESL04474.1"/>
    <property type="molecule type" value="Genomic_DNA"/>
</dbReference>
<evidence type="ECO:0000313" key="1">
    <source>
        <dbReference type="EMBL" id="ESL04474.1"/>
    </source>
</evidence>
<reference evidence="1 2" key="1">
    <citation type="submission" date="2013-06" db="EMBL/GenBank/DDBJ databases">
        <authorList>
            <person name="Weinstock G."/>
            <person name="Sodergren E."/>
            <person name="Clifton S."/>
            <person name="Fulton L."/>
            <person name="Fulton B."/>
            <person name="Courtney L."/>
            <person name="Fronick C."/>
            <person name="Harrison M."/>
            <person name="Strong C."/>
            <person name="Farmer C."/>
            <person name="Delahaunty K."/>
            <person name="Markovic C."/>
            <person name="Hall O."/>
            <person name="Minx P."/>
            <person name="Tomlinson C."/>
            <person name="Mitreva M."/>
            <person name="Nelson J."/>
            <person name="Hou S."/>
            <person name="Wollam A."/>
            <person name="Pepin K.H."/>
            <person name="Johnson M."/>
            <person name="Bhonagiri V."/>
            <person name="Nash W.E."/>
            <person name="Warren W."/>
            <person name="Chinwalla A."/>
            <person name="Mardis E.R."/>
            <person name="Wilson R.K."/>
        </authorList>
    </citation>
    <scope>NUCLEOTIDE SEQUENCE [LARGE SCALE GENOMIC DNA]</scope>
    <source>
        <strain evidence="1 2">ATCC 51271</strain>
    </source>
</reference>
<dbReference type="STRING" id="592026.GCWU0000282_000188"/>
<protein>
    <submittedName>
        <fullName evidence="1">Uncharacterized protein</fullName>
    </submittedName>
</protein>
<dbReference type="HOGENOM" id="CLU_625129_0_0_9"/>
<dbReference type="Proteomes" id="UP000018227">
    <property type="component" value="Unassembled WGS sequence"/>
</dbReference>